<evidence type="ECO:0000313" key="2">
    <source>
        <dbReference type="EMBL" id="GAX77015.1"/>
    </source>
</evidence>
<accession>A0A250X1T3</accession>
<organism evidence="2 3">
    <name type="scientific">Chlamydomonas eustigma</name>
    <dbReference type="NCBI Taxonomy" id="1157962"/>
    <lineage>
        <taxon>Eukaryota</taxon>
        <taxon>Viridiplantae</taxon>
        <taxon>Chlorophyta</taxon>
        <taxon>core chlorophytes</taxon>
        <taxon>Chlorophyceae</taxon>
        <taxon>CS clade</taxon>
        <taxon>Chlamydomonadales</taxon>
        <taxon>Chlamydomonadaceae</taxon>
        <taxon>Chlamydomonas</taxon>
    </lineage>
</organism>
<dbReference type="Proteomes" id="UP000232323">
    <property type="component" value="Unassembled WGS sequence"/>
</dbReference>
<name>A0A250X1T3_9CHLO</name>
<reference evidence="2 3" key="1">
    <citation type="submission" date="2017-08" db="EMBL/GenBank/DDBJ databases">
        <title>Acidophilic green algal genome provides insights into adaptation to an acidic environment.</title>
        <authorList>
            <person name="Hirooka S."/>
            <person name="Hirose Y."/>
            <person name="Kanesaki Y."/>
            <person name="Higuchi S."/>
            <person name="Fujiwara T."/>
            <person name="Onuma R."/>
            <person name="Era A."/>
            <person name="Ohbayashi R."/>
            <person name="Uzuka A."/>
            <person name="Nozaki H."/>
            <person name="Yoshikawa H."/>
            <person name="Miyagishima S.Y."/>
        </authorList>
    </citation>
    <scope>NUCLEOTIDE SEQUENCE [LARGE SCALE GENOMIC DNA]</scope>
    <source>
        <strain evidence="2 3">NIES-2499</strain>
    </source>
</reference>
<dbReference type="EMBL" id="BEGY01000021">
    <property type="protein sequence ID" value="GAX77015.1"/>
    <property type="molecule type" value="Genomic_DNA"/>
</dbReference>
<comment type="caution">
    <text evidence="2">The sequence shown here is derived from an EMBL/GenBank/DDBJ whole genome shotgun (WGS) entry which is preliminary data.</text>
</comment>
<protein>
    <submittedName>
        <fullName evidence="2">Uncharacterized protein</fullName>
    </submittedName>
</protein>
<proteinExistence type="predicted"/>
<evidence type="ECO:0000313" key="3">
    <source>
        <dbReference type="Proteomes" id="UP000232323"/>
    </source>
</evidence>
<gene>
    <name evidence="2" type="ORF">CEUSTIGMA_g4462.t1</name>
</gene>
<evidence type="ECO:0000256" key="1">
    <source>
        <dbReference type="SAM" id="MobiDB-lite"/>
    </source>
</evidence>
<feature type="region of interest" description="Disordered" evidence="1">
    <location>
        <begin position="713"/>
        <end position="739"/>
    </location>
</feature>
<feature type="region of interest" description="Disordered" evidence="1">
    <location>
        <begin position="2148"/>
        <end position="2175"/>
    </location>
</feature>
<sequence length="2175" mass="232555">MFLEVRPTPTEITSHSLPKTSRLKLRRCGKSAGRRCHGFRFSNLVRNLRRALKGRGRTKTGGTGPWHRVLKQSVGQITMASVFAVDLEFEASSFFSTECSLKKDGESDPGYPPKIPLMAQLPKTTAALPAKMQTSQINHTDQNSYPHVISSTPYLSIDSSSASMLLHSPDSPLSTADNASCTSGTRGAAGGVKSSSAVSDQLLIPTTFQYPSSLDEVPLLRFDDGATASTSYGTHYDYSLDMRTLPPCSCPKTLSIPERFEESASLLVVPADENGLTVQHEDPWCALSSQAGVYHAIVQLHDTSEYVSCVPPHSFTAKEQLGTSLSATISSCVEVEHLLHVVQQQHGRMGASHTASALSCAAKIHSSLASKTSKDDEDDEDEDDEVASLLLLKLLSDRVTSYLQHLSHGQSLSMLKSYAMLLPLLALRHQQQGRVAAGITASKAVAAEVLNGMPKFWDLSGPATTPPRMSTDSNPCPPLYPYENPSESPAASHRPQSLHSFTISAWAAARLGLRPVSEKGTAWLHSFLSASESVLRREQVSPKDLSLLLWALAVMRLYPGRSWSSALSSALGKLLEPSHDRMKSCHISTGSQVPRLGPQAVSVMMWATAKLQLPLSSSTYNLLRYHCLQELPKFNHRHLSTTMWAVATMEHSSKRFGVGASKAGSIHSSKPCNDGDESKGSFQSEKGGSTCCAHLDRSPTLFSNSGAGLPPCTSACTSTSSTPSSSSSVLMQSPGRTRNSELIRPLHYTALKLQTPLGSAPSNPMKPWVCADEGLSSSSSQSPTLEAAIPDASALHSLAQTGTNDDIPCTAALRQALPSPTQCSTVQLLAASSTAAKQLLRSMTFQGLAVTAWSQARIAYVPDAGWTSELLAAAVAVVQEAPEDVTIESLNMLLWSLTRWGTRPSQAWFTQMTESCALRSHLVPMLTPSQAASMLTSIVELRGSPDHSFLHAVQHCTEAKLGSSCSPVTAVRLCSALGTGFQMWPGETWLRRMWGVVMREGAPSLTPGEVATLLSGMADMPGPSTRAASSKIGFAAASAASADASVRQTHRFDNESFAYVSSGSIASHSAVQLVTQGSGAVSVHLQDGSVPTPSSPDMLRPEKGLEEGQGILTARAVRSAIPPLAVRWLLRLVLQQKGGSHFSAAATATWASIRLGCRPTSSWMSRLLSKFTFTDKIIRLLDANSAVQLLCSCSVLQAPAPEIGRLGAGMGVPELVSEQVFSKASKLSHSNMKLLSMLITGGLGSAGPCPWREAAGKVLTKRGLLRMHSLAQCTLLNIVTQDKRRVEASPLASLSSGTHFPSGSSYPLPASQQPSSLSLSSWTQSVEESTFKTLSQPPSFGGLSAAARVSLLGCMLQEQHCPSQAWTDAWCLAVSSGARRLTSGQLLIAVKMAHSLACSTPSAPEGQQLHIPESFFMGVEAAVLASAKSSAWYSMVPARLAVIASHLHMMGYTVNGHLLTASEQALECFLAQDEEMQPVAKHCNGSSRKLGRDSAYAGRLLTAVAELAPLPRNCCGPAATQAVAVLMQELLKLEPEALVQGAVATSVALGSPCSTLYGQSGAATSLGDSFSQGNLSFMGDVLDSDPLTFFYEPYKVSPPSGLQPSSPLGSNLDRGMDSGVGSCYTFTSAAMLISSALQLMASWSVQPSQAWLSDIIQHLLRRHGVTMASSPVKTRAREKQQGMLRLARSRKREKALLASEDDDGGMRYDGARDVAACVQMTGPEVASVLRGIALLQVPVREECIQGLLKAMSFPALMQLHSRQAPEVAWALAVLQYRPDSAWWEQYERMLMSTSGMGIQPNGRSSTWPVSLLHLPGEGRFLPSTPPPAVPQALIDRLSGLQLCELAWACASMHLVPSQALLSRLALAAADQLPSLPPSSLSSLLWSLTVLDPEGDALSAPVSASVEAASKHRYPLHGSFHAATAPTPVLTLSWRAWMDKWLSEAYGRLGGFSAQDLAMTVTALSEMRFRPRQEWLSRFLSQVMLEASNCRGSQLVRITCGLAELGCSPEAEWLEAVQTSAREVASELEAGAAGQLAWALEKLSGSRRQRAAGSRDESLLMQCSLMTSKDEVHDRKKLSRRQSIAAEGALTAAVQKQYSAAWNHPSGGSASGGDLMNYHGHSEEAGHQVIGSKSQLQLVGMNHRLLKSNPTTASSLTSCASGRHSSQSKWMNTFLH</sequence>
<feature type="region of interest" description="Disordered" evidence="1">
    <location>
        <begin position="660"/>
        <end position="683"/>
    </location>
</feature>
<feature type="region of interest" description="Disordered" evidence="1">
    <location>
        <begin position="1293"/>
        <end position="1312"/>
    </location>
</feature>
<keyword evidence="3" id="KW-1185">Reference proteome</keyword>
<feature type="compositionally biased region" description="Low complexity" evidence="1">
    <location>
        <begin position="713"/>
        <end position="728"/>
    </location>
</feature>
<feature type="compositionally biased region" description="Polar residues" evidence="1">
    <location>
        <begin position="1293"/>
        <end position="1303"/>
    </location>
</feature>